<name>A0ABW5YLR5_9FLAO</name>
<comment type="caution">
    <text evidence="2">The sequence shown here is derived from an EMBL/GenBank/DDBJ whole genome shotgun (WGS) entry which is preliminary data.</text>
</comment>
<dbReference type="Proteomes" id="UP001597534">
    <property type="component" value="Unassembled WGS sequence"/>
</dbReference>
<feature type="transmembrane region" description="Helical" evidence="1">
    <location>
        <begin position="33"/>
        <end position="54"/>
    </location>
</feature>
<feature type="transmembrane region" description="Helical" evidence="1">
    <location>
        <begin position="89"/>
        <end position="107"/>
    </location>
</feature>
<accession>A0ABW5YLR5</accession>
<feature type="transmembrane region" description="Helical" evidence="1">
    <location>
        <begin position="60"/>
        <end position="82"/>
    </location>
</feature>
<proteinExistence type="predicted"/>
<sequence length="111" mass="12125">MLWDFQEPSLLLEEEGGPIVTSILFAKGRKSKYVVGTVSLADFFVTLAASIVFLSALGKSFVYCFRVVLGEIIASPIAVKLVGSLPQKAALLFVPFLVILFSIRTFLKILV</sequence>
<dbReference type="EMBL" id="JBHUPC010000013">
    <property type="protein sequence ID" value="MFD2891900.1"/>
    <property type="molecule type" value="Genomic_DNA"/>
</dbReference>
<keyword evidence="3" id="KW-1185">Reference proteome</keyword>
<organism evidence="2 3">
    <name type="scientific">Flavobacterium chuncheonense</name>
    <dbReference type="NCBI Taxonomy" id="2026653"/>
    <lineage>
        <taxon>Bacteria</taxon>
        <taxon>Pseudomonadati</taxon>
        <taxon>Bacteroidota</taxon>
        <taxon>Flavobacteriia</taxon>
        <taxon>Flavobacteriales</taxon>
        <taxon>Flavobacteriaceae</taxon>
        <taxon>Flavobacterium</taxon>
    </lineage>
</organism>
<reference evidence="3" key="1">
    <citation type="journal article" date="2019" name="Int. J. Syst. Evol. Microbiol.">
        <title>The Global Catalogue of Microorganisms (GCM) 10K type strain sequencing project: providing services to taxonomists for standard genome sequencing and annotation.</title>
        <authorList>
            <consortium name="The Broad Institute Genomics Platform"/>
            <consortium name="The Broad Institute Genome Sequencing Center for Infectious Disease"/>
            <person name="Wu L."/>
            <person name="Ma J."/>
        </authorList>
    </citation>
    <scope>NUCLEOTIDE SEQUENCE [LARGE SCALE GENOMIC DNA]</scope>
    <source>
        <strain evidence="3">KCTC 22671</strain>
    </source>
</reference>
<evidence type="ECO:0000256" key="1">
    <source>
        <dbReference type="SAM" id="Phobius"/>
    </source>
</evidence>
<keyword evidence="1" id="KW-0472">Membrane</keyword>
<protein>
    <submittedName>
        <fullName evidence="2">Uncharacterized protein</fullName>
    </submittedName>
</protein>
<gene>
    <name evidence="2" type="ORF">ACFS5J_07750</name>
</gene>
<evidence type="ECO:0000313" key="3">
    <source>
        <dbReference type="Proteomes" id="UP001597534"/>
    </source>
</evidence>
<keyword evidence="1" id="KW-1133">Transmembrane helix</keyword>
<evidence type="ECO:0000313" key="2">
    <source>
        <dbReference type="EMBL" id="MFD2891900.1"/>
    </source>
</evidence>
<keyword evidence="1" id="KW-0812">Transmembrane</keyword>
<dbReference type="RefSeq" id="WP_379811513.1">
    <property type="nucleotide sequence ID" value="NZ_JBHUPC010000013.1"/>
</dbReference>